<dbReference type="EMBL" id="JANBPK010000725">
    <property type="protein sequence ID" value="KAJ2934162.1"/>
    <property type="molecule type" value="Genomic_DNA"/>
</dbReference>
<dbReference type="PANTHER" id="PTHR42791:SF1">
    <property type="entry name" value="N-ACETYLTRANSFERASE DOMAIN-CONTAINING PROTEIN"/>
    <property type="match status" value="1"/>
</dbReference>
<dbReference type="InterPro" id="IPR052523">
    <property type="entry name" value="Trichothecene_AcTrans"/>
</dbReference>
<evidence type="ECO:0000313" key="2">
    <source>
        <dbReference type="EMBL" id="KAJ2934162.1"/>
    </source>
</evidence>
<proteinExistence type="predicted"/>
<dbReference type="GO" id="GO:0016747">
    <property type="term" value="F:acyltransferase activity, transferring groups other than amino-acyl groups"/>
    <property type="evidence" value="ECO:0007669"/>
    <property type="project" value="InterPro"/>
</dbReference>
<feature type="domain" description="N-acetyltransferase" evidence="1">
    <location>
        <begin position="48"/>
        <end position="138"/>
    </location>
</feature>
<dbReference type="OrthoDB" id="2744543at2759"/>
<reference evidence="2" key="1">
    <citation type="submission" date="2022-06" db="EMBL/GenBank/DDBJ databases">
        <title>Genome Sequence of Candolleomyces eurysporus.</title>
        <authorList>
            <person name="Buettner E."/>
        </authorList>
    </citation>
    <scope>NUCLEOTIDE SEQUENCE</scope>
    <source>
        <strain evidence="2">VTCC 930004</strain>
    </source>
</reference>
<gene>
    <name evidence="2" type="ORF">H1R20_g2928</name>
</gene>
<protein>
    <recommendedName>
        <fullName evidence="1">N-acetyltransferase domain-containing protein</fullName>
    </recommendedName>
</protein>
<dbReference type="PANTHER" id="PTHR42791">
    <property type="entry name" value="GNAT FAMILY ACETYLTRANSFERASE"/>
    <property type="match status" value="1"/>
</dbReference>
<dbReference type="SUPFAM" id="SSF55729">
    <property type="entry name" value="Acyl-CoA N-acyltransferases (Nat)"/>
    <property type="match status" value="1"/>
</dbReference>
<feature type="non-terminal residue" evidence="2">
    <location>
        <position position="177"/>
    </location>
</feature>
<dbReference type="Gene3D" id="3.40.630.30">
    <property type="match status" value="1"/>
</dbReference>
<accession>A0A9W8MLA5</accession>
<dbReference type="Proteomes" id="UP001140091">
    <property type="component" value="Unassembled WGS sequence"/>
</dbReference>
<sequence>MELSIYRPTVNIARGHIDKEYWTKLAGLEEDNDVRWLKDRDIWITARNWEAAFADDPLERYLREREEEFQSKLGKIVSEKIGERAKDMIYVDLIFTAPGSQGHGYASALLDTITALADTLGQACWLASSNVLNEPFYNSRAFNSVGELLLGEDNPNWHEKPTIVQVMVREPGPRTGD</sequence>
<keyword evidence="3" id="KW-1185">Reference proteome</keyword>
<organism evidence="2 3">
    <name type="scientific">Candolleomyces eurysporus</name>
    <dbReference type="NCBI Taxonomy" id="2828524"/>
    <lineage>
        <taxon>Eukaryota</taxon>
        <taxon>Fungi</taxon>
        <taxon>Dikarya</taxon>
        <taxon>Basidiomycota</taxon>
        <taxon>Agaricomycotina</taxon>
        <taxon>Agaricomycetes</taxon>
        <taxon>Agaricomycetidae</taxon>
        <taxon>Agaricales</taxon>
        <taxon>Agaricineae</taxon>
        <taxon>Psathyrellaceae</taxon>
        <taxon>Candolleomyces</taxon>
    </lineage>
</organism>
<dbReference type="AlphaFoldDB" id="A0A9W8MLA5"/>
<evidence type="ECO:0000313" key="3">
    <source>
        <dbReference type="Proteomes" id="UP001140091"/>
    </source>
</evidence>
<dbReference type="CDD" id="cd04301">
    <property type="entry name" value="NAT_SF"/>
    <property type="match status" value="1"/>
</dbReference>
<dbReference type="Pfam" id="PF00583">
    <property type="entry name" value="Acetyltransf_1"/>
    <property type="match status" value="1"/>
</dbReference>
<comment type="caution">
    <text evidence="2">The sequence shown here is derived from an EMBL/GenBank/DDBJ whole genome shotgun (WGS) entry which is preliminary data.</text>
</comment>
<name>A0A9W8MLA5_9AGAR</name>
<dbReference type="InterPro" id="IPR016181">
    <property type="entry name" value="Acyl_CoA_acyltransferase"/>
</dbReference>
<dbReference type="InterPro" id="IPR000182">
    <property type="entry name" value="GNAT_dom"/>
</dbReference>
<evidence type="ECO:0000259" key="1">
    <source>
        <dbReference type="Pfam" id="PF00583"/>
    </source>
</evidence>